<dbReference type="Pfam" id="PF12840">
    <property type="entry name" value="HTH_20"/>
    <property type="match status" value="1"/>
</dbReference>
<dbReference type="AlphaFoldDB" id="A0A4R7I2M6"/>
<dbReference type="RefSeq" id="WP_133870057.1">
    <property type="nucleotide sequence ID" value="NZ_SOAU01000001.1"/>
</dbReference>
<comment type="caution">
    <text evidence="5">The sequence shown here is derived from an EMBL/GenBank/DDBJ whole genome shotgun (WGS) entry which is preliminary data.</text>
</comment>
<dbReference type="InterPro" id="IPR051011">
    <property type="entry name" value="Metal_resp_trans_reg"/>
</dbReference>
<gene>
    <name evidence="5" type="ORF">BDK89_3404</name>
</gene>
<dbReference type="PANTHER" id="PTHR43132:SF2">
    <property type="entry name" value="ARSENICAL RESISTANCE OPERON REPRESSOR ARSR-RELATED"/>
    <property type="match status" value="1"/>
</dbReference>
<dbReference type="InterPro" id="IPR036388">
    <property type="entry name" value="WH-like_DNA-bd_sf"/>
</dbReference>
<evidence type="ECO:0000256" key="2">
    <source>
        <dbReference type="ARBA" id="ARBA00023125"/>
    </source>
</evidence>
<name>A0A4R7I2M6_9ACTN</name>
<organism evidence="5 6">
    <name type="scientific">Ilumatobacter fluminis</name>
    <dbReference type="NCBI Taxonomy" id="467091"/>
    <lineage>
        <taxon>Bacteria</taxon>
        <taxon>Bacillati</taxon>
        <taxon>Actinomycetota</taxon>
        <taxon>Acidimicrobiia</taxon>
        <taxon>Acidimicrobiales</taxon>
        <taxon>Ilumatobacteraceae</taxon>
        <taxon>Ilumatobacter</taxon>
    </lineage>
</organism>
<evidence type="ECO:0000313" key="6">
    <source>
        <dbReference type="Proteomes" id="UP000294558"/>
    </source>
</evidence>
<dbReference type="SUPFAM" id="SSF46785">
    <property type="entry name" value="Winged helix' DNA-binding domain"/>
    <property type="match status" value="1"/>
</dbReference>
<keyword evidence="3" id="KW-0804">Transcription</keyword>
<dbReference type="CDD" id="cd00090">
    <property type="entry name" value="HTH_ARSR"/>
    <property type="match status" value="1"/>
</dbReference>
<accession>A0A4R7I2M6</accession>
<dbReference type="InterPro" id="IPR001845">
    <property type="entry name" value="HTH_ArsR_DNA-bd_dom"/>
</dbReference>
<dbReference type="PANTHER" id="PTHR43132">
    <property type="entry name" value="ARSENICAL RESISTANCE OPERON REPRESSOR ARSR-RELATED"/>
    <property type="match status" value="1"/>
</dbReference>
<dbReference type="EMBL" id="SOAU01000001">
    <property type="protein sequence ID" value="TDT17791.1"/>
    <property type="molecule type" value="Genomic_DNA"/>
</dbReference>
<dbReference type="InterPro" id="IPR011991">
    <property type="entry name" value="ArsR-like_HTH"/>
</dbReference>
<protein>
    <submittedName>
        <fullName evidence="5">Helix-turn-helix protein</fullName>
    </submittedName>
</protein>
<evidence type="ECO:0000256" key="3">
    <source>
        <dbReference type="ARBA" id="ARBA00023163"/>
    </source>
</evidence>
<dbReference type="OrthoDB" id="7945987at2"/>
<keyword evidence="6" id="KW-1185">Reference proteome</keyword>
<evidence type="ECO:0000313" key="5">
    <source>
        <dbReference type="EMBL" id="TDT17791.1"/>
    </source>
</evidence>
<dbReference type="GO" id="GO:0003677">
    <property type="term" value="F:DNA binding"/>
    <property type="evidence" value="ECO:0007669"/>
    <property type="project" value="UniProtKB-KW"/>
</dbReference>
<reference evidence="5 6" key="1">
    <citation type="submission" date="2019-03" db="EMBL/GenBank/DDBJ databases">
        <title>Sequencing the genomes of 1000 actinobacteria strains.</title>
        <authorList>
            <person name="Klenk H.-P."/>
        </authorList>
    </citation>
    <scope>NUCLEOTIDE SEQUENCE [LARGE SCALE GENOMIC DNA]</scope>
    <source>
        <strain evidence="5 6">DSM 18936</strain>
    </source>
</reference>
<dbReference type="Proteomes" id="UP000294558">
    <property type="component" value="Unassembled WGS sequence"/>
</dbReference>
<keyword evidence="1" id="KW-0805">Transcription regulation</keyword>
<sequence length="198" mass="22306">MSDVPQSVDARTGVRRDYELDEMLDLDEPQQLKALGDPLRLLICDLVLERAMSVTEIAERVGRPKGSVAYHVDVLVDAGLLQIVRTRQVRAVEERFYGRTALTFMIEGTPGELGFIRDVVAEVDGDRLREIAAAGKADDEGWGTATYRHARIPHDRVAEYTRRLHELSLEFVEEPRDGDVEFGLYIALFPTNRPIGRS</sequence>
<dbReference type="SMART" id="SM00418">
    <property type="entry name" value="HTH_ARSR"/>
    <property type="match status" value="1"/>
</dbReference>
<evidence type="ECO:0000259" key="4">
    <source>
        <dbReference type="SMART" id="SM00418"/>
    </source>
</evidence>
<dbReference type="Gene3D" id="1.10.10.10">
    <property type="entry name" value="Winged helix-like DNA-binding domain superfamily/Winged helix DNA-binding domain"/>
    <property type="match status" value="1"/>
</dbReference>
<keyword evidence="2" id="KW-0238">DNA-binding</keyword>
<proteinExistence type="predicted"/>
<evidence type="ECO:0000256" key="1">
    <source>
        <dbReference type="ARBA" id="ARBA00023015"/>
    </source>
</evidence>
<dbReference type="InterPro" id="IPR036390">
    <property type="entry name" value="WH_DNA-bd_sf"/>
</dbReference>
<dbReference type="GO" id="GO:0003700">
    <property type="term" value="F:DNA-binding transcription factor activity"/>
    <property type="evidence" value="ECO:0007669"/>
    <property type="project" value="InterPro"/>
</dbReference>
<feature type="domain" description="HTH arsR-type" evidence="4">
    <location>
        <begin position="30"/>
        <end position="121"/>
    </location>
</feature>